<accession>A0ABW4X1Q8</accession>
<comment type="caution">
    <text evidence="1">The sequence shown here is derived from an EMBL/GenBank/DDBJ whole genome shotgun (WGS) entry which is preliminary data.</text>
</comment>
<dbReference type="Pfam" id="PF16153">
    <property type="entry name" value="DUF4861"/>
    <property type="match status" value="1"/>
</dbReference>
<dbReference type="EMBL" id="JBHUHV010000058">
    <property type="protein sequence ID" value="MFD2068888.1"/>
    <property type="molecule type" value="Genomic_DNA"/>
</dbReference>
<dbReference type="Proteomes" id="UP001597369">
    <property type="component" value="Unassembled WGS sequence"/>
</dbReference>
<organism evidence="1 2">
    <name type="scientific">Pontibacter silvestris</name>
    <dbReference type="NCBI Taxonomy" id="2305183"/>
    <lineage>
        <taxon>Bacteria</taxon>
        <taxon>Pseudomonadati</taxon>
        <taxon>Bacteroidota</taxon>
        <taxon>Cytophagia</taxon>
        <taxon>Cytophagales</taxon>
        <taxon>Hymenobacteraceae</taxon>
        <taxon>Pontibacter</taxon>
    </lineage>
</organism>
<keyword evidence="2" id="KW-1185">Reference proteome</keyword>
<dbReference type="PROSITE" id="PS51257">
    <property type="entry name" value="PROKAR_LIPOPROTEIN"/>
    <property type="match status" value="1"/>
</dbReference>
<evidence type="ECO:0000313" key="2">
    <source>
        <dbReference type="Proteomes" id="UP001597369"/>
    </source>
</evidence>
<dbReference type="RefSeq" id="WP_229957745.1">
    <property type="nucleotide sequence ID" value="NZ_JAJJWI010000001.1"/>
</dbReference>
<sequence>MVPDKLTKSKWAFLLLGAVLLSSCQQQNDNAISFTVKNNLDLDRNSETISIPVEKVAGLVQQFEVENLLLRDAETDSLLVTQALDIDADGTVDEILFQADIKAKTEKSFVVSGAEDGAVQQPKSELTTYSRLVPERVDDYAWENDRIGFRVYGPEGQRRVEAGEPGGAFGSGPDIWLKRVSYSVLDKWYEKDISKSGSYHEDTGEGYDPYLVGSSRGLGGIGVWEVDSLYVSKNFVSSKKIAEGPIRTVFELTYAPWDANGRTINEKKRISLDLGSNMTRVEEVLETDKPLPNLTIGITLHDKRGEVKGNQEQGWFRYWEPMDDSYLGTGIVVEPEVVQEFRDHRVEAKDESHLYVITKPGNNRLVYYAGFGWDKSGQFKSLAEWDAYLASFAKRVASPLEVTF</sequence>
<proteinExistence type="predicted"/>
<dbReference type="InterPro" id="IPR032342">
    <property type="entry name" value="DUF4861"/>
</dbReference>
<gene>
    <name evidence="1" type="ORF">ACFSKU_18505</name>
</gene>
<reference evidence="2" key="1">
    <citation type="journal article" date="2019" name="Int. J. Syst. Evol. Microbiol.">
        <title>The Global Catalogue of Microorganisms (GCM) 10K type strain sequencing project: providing services to taxonomists for standard genome sequencing and annotation.</title>
        <authorList>
            <consortium name="The Broad Institute Genomics Platform"/>
            <consortium name="The Broad Institute Genome Sequencing Center for Infectious Disease"/>
            <person name="Wu L."/>
            <person name="Ma J."/>
        </authorList>
    </citation>
    <scope>NUCLEOTIDE SEQUENCE [LARGE SCALE GENOMIC DNA]</scope>
    <source>
        <strain evidence="2">JCM 16545</strain>
    </source>
</reference>
<name>A0ABW4X1Q8_9BACT</name>
<protein>
    <submittedName>
        <fullName evidence="1">DUF4861 domain-containing protein</fullName>
    </submittedName>
</protein>
<evidence type="ECO:0000313" key="1">
    <source>
        <dbReference type="EMBL" id="MFD2068888.1"/>
    </source>
</evidence>